<evidence type="ECO:0000313" key="4">
    <source>
        <dbReference type="Proteomes" id="UP001501509"/>
    </source>
</evidence>
<reference evidence="4" key="1">
    <citation type="journal article" date="2019" name="Int. J. Syst. Evol. Microbiol.">
        <title>The Global Catalogue of Microorganisms (GCM) 10K type strain sequencing project: providing services to taxonomists for standard genome sequencing and annotation.</title>
        <authorList>
            <consortium name="The Broad Institute Genomics Platform"/>
            <consortium name="The Broad Institute Genome Sequencing Center for Infectious Disease"/>
            <person name="Wu L."/>
            <person name="Ma J."/>
        </authorList>
    </citation>
    <scope>NUCLEOTIDE SEQUENCE [LARGE SCALE GENOMIC DNA]</scope>
    <source>
        <strain evidence="4">JCM 6833</strain>
    </source>
</reference>
<dbReference type="Proteomes" id="UP001501509">
    <property type="component" value="Unassembled WGS sequence"/>
</dbReference>
<dbReference type="SUPFAM" id="SSF48264">
    <property type="entry name" value="Cytochrome P450"/>
    <property type="match status" value="1"/>
</dbReference>
<dbReference type="Pfam" id="PF00067">
    <property type="entry name" value="p450"/>
    <property type="match status" value="1"/>
</dbReference>
<keyword evidence="4" id="KW-1185">Reference proteome</keyword>
<protein>
    <submittedName>
        <fullName evidence="3">Cytochrome P450</fullName>
    </submittedName>
</protein>
<dbReference type="PRINTS" id="PR00385">
    <property type="entry name" value="P450"/>
</dbReference>
<keyword evidence="2" id="KW-0479">Metal-binding</keyword>
<dbReference type="PANTHER" id="PTHR46696:SF1">
    <property type="entry name" value="CYTOCHROME P450 YJIB-RELATED"/>
    <property type="match status" value="1"/>
</dbReference>
<evidence type="ECO:0000313" key="3">
    <source>
        <dbReference type="EMBL" id="GAA2612164.1"/>
    </source>
</evidence>
<dbReference type="PRINTS" id="PR00359">
    <property type="entry name" value="BP450"/>
</dbReference>
<sequence length="396" mass="43430">MRKELQFPFSPGSPLTVPPEFSELRAASPVTRVIFPTGHSGWLVSTYECVQKVLTDRRFSRAAINRPGAPVMRPIIPDSQSVLKKDGADHVRLRKLLAPAFCASAVQGLRAKMTVTAESLLDDMTAAGPPADLVAAFAHPLPRSLIFDVLGVPQDDHHLLEEVFSRLLSVSPDSAEEIKEARGDLDTYMTELIETKRTAPGDDLLSRLISAHDNEGRLSTQELKDAGWSVLLAGRGPLTFSIVNSILRLLRQPELMELLRSQPDLLPGAVEELLRMNPVAVGNAVLRIALEDVELGEVTIRAGEAVIPAILSANRDETVFPDADTFDIRRSPNPHLAFSKGYRYCLGARLARLQLQIALKALLTHFPNLALACAESELTIRNDRVFLAPAKLPVTW</sequence>
<proteinExistence type="inferred from homology"/>
<dbReference type="RefSeq" id="WP_344545193.1">
    <property type="nucleotide sequence ID" value="NZ_BAAATD010000007.1"/>
</dbReference>
<evidence type="ECO:0000256" key="1">
    <source>
        <dbReference type="ARBA" id="ARBA00010617"/>
    </source>
</evidence>
<dbReference type="InterPro" id="IPR036396">
    <property type="entry name" value="Cyt_P450_sf"/>
</dbReference>
<comment type="similarity">
    <text evidence="1 2">Belongs to the cytochrome P450 family.</text>
</comment>
<comment type="caution">
    <text evidence="3">The sequence shown here is derived from an EMBL/GenBank/DDBJ whole genome shotgun (WGS) entry which is preliminary data.</text>
</comment>
<dbReference type="EMBL" id="BAAATD010000007">
    <property type="protein sequence ID" value="GAA2612164.1"/>
    <property type="molecule type" value="Genomic_DNA"/>
</dbReference>
<keyword evidence="2" id="KW-0560">Oxidoreductase</keyword>
<dbReference type="PANTHER" id="PTHR46696">
    <property type="entry name" value="P450, PUTATIVE (EUROFUNG)-RELATED"/>
    <property type="match status" value="1"/>
</dbReference>
<dbReference type="PROSITE" id="PS00086">
    <property type="entry name" value="CYTOCHROME_P450"/>
    <property type="match status" value="1"/>
</dbReference>
<name>A0ABP6CES8_9ACTN</name>
<keyword evidence="2" id="KW-0408">Iron</keyword>
<keyword evidence="2" id="KW-0503">Monooxygenase</keyword>
<accession>A0ABP6CES8</accession>
<keyword evidence="2" id="KW-0349">Heme</keyword>
<dbReference type="InterPro" id="IPR017972">
    <property type="entry name" value="Cyt_P450_CS"/>
</dbReference>
<dbReference type="InterPro" id="IPR001128">
    <property type="entry name" value="Cyt_P450"/>
</dbReference>
<dbReference type="CDD" id="cd11031">
    <property type="entry name" value="Cyp158A-like"/>
    <property type="match status" value="1"/>
</dbReference>
<gene>
    <name evidence="3" type="ORF">GCM10010411_53560</name>
</gene>
<organism evidence="3 4">
    <name type="scientific">Actinomadura fulvescens</name>
    <dbReference type="NCBI Taxonomy" id="46160"/>
    <lineage>
        <taxon>Bacteria</taxon>
        <taxon>Bacillati</taxon>
        <taxon>Actinomycetota</taxon>
        <taxon>Actinomycetes</taxon>
        <taxon>Streptosporangiales</taxon>
        <taxon>Thermomonosporaceae</taxon>
        <taxon>Actinomadura</taxon>
    </lineage>
</organism>
<dbReference type="Gene3D" id="1.10.630.10">
    <property type="entry name" value="Cytochrome P450"/>
    <property type="match status" value="1"/>
</dbReference>
<evidence type="ECO:0000256" key="2">
    <source>
        <dbReference type="RuleBase" id="RU000461"/>
    </source>
</evidence>
<dbReference type="InterPro" id="IPR002397">
    <property type="entry name" value="Cyt_P450_B"/>
</dbReference>